<name>A0A4R8MPG2_LEPME</name>
<sequence length="342" mass="41168">MKEFKIILIIVFFSSFPIQAQWFPKSKSFEDVWTSYYSKQNLFSQAYGIQTRDMIRPATEAEEEDFSFYWKSCHQTEIKDLTQILRYISFYDAILTVRQCVTANKEEQIQLEKQTKKKIFDLIVLPKFEILESEIKNEELIPLLEELRNEWEKTIYVFSNLYKSHEVLFLGKEREYTLAINRVLYSDMPEARRKTLILRLLHDMKQQNRSTYQLFYYSKQNPWSASNLNEENTESKKFYLSLIEEWKVDPDFDTDQINTLNEFQTCLEEIPNTNPKIRILGFFGFFSDYGRFTTKDQFSFSQTNQTRVRFIRQTLFRSHHFQKRLENVMISCKNSVQSVKEI</sequence>
<keyword evidence="2" id="KW-1185">Reference proteome</keyword>
<comment type="caution">
    <text evidence="1">The sequence shown here is derived from an EMBL/GenBank/DDBJ whole genome shotgun (WGS) entry which is preliminary data.</text>
</comment>
<dbReference type="EMBL" id="SORO01000001">
    <property type="protein sequence ID" value="TDY71100.1"/>
    <property type="molecule type" value="Genomic_DNA"/>
</dbReference>
<dbReference type="AlphaFoldDB" id="A0A4R8MPG2"/>
<evidence type="ECO:0000313" key="1">
    <source>
        <dbReference type="EMBL" id="TDY71100.1"/>
    </source>
</evidence>
<gene>
    <name evidence="1" type="ORF">CLV96_0055</name>
</gene>
<dbReference type="STRING" id="1193051.LEP1GSC017_3916"/>
<reference evidence="1 2" key="1">
    <citation type="submission" date="2019-03" db="EMBL/GenBank/DDBJ databases">
        <title>Genomic Encyclopedia of Archaeal and Bacterial Type Strains, Phase II (KMG-II): from individual species to whole genera.</title>
        <authorList>
            <person name="Goeker M."/>
        </authorList>
    </citation>
    <scope>NUCLEOTIDE SEQUENCE [LARGE SCALE GENOMIC DNA]</scope>
    <source>
        <strain evidence="1 2">DSM 21537</strain>
    </source>
</reference>
<organism evidence="1 2">
    <name type="scientific">Leptospira meyeri</name>
    <dbReference type="NCBI Taxonomy" id="29508"/>
    <lineage>
        <taxon>Bacteria</taxon>
        <taxon>Pseudomonadati</taxon>
        <taxon>Spirochaetota</taxon>
        <taxon>Spirochaetia</taxon>
        <taxon>Leptospirales</taxon>
        <taxon>Leptospiraceae</taxon>
        <taxon>Leptospira</taxon>
    </lineage>
</organism>
<protein>
    <submittedName>
        <fullName evidence="1">Uncharacterized protein</fullName>
    </submittedName>
</protein>
<accession>A0A4R8MPG2</accession>
<evidence type="ECO:0000313" key="2">
    <source>
        <dbReference type="Proteomes" id="UP000294684"/>
    </source>
</evidence>
<proteinExistence type="predicted"/>
<dbReference type="Proteomes" id="UP000294684">
    <property type="component" value="Unassembled WGS sequence"/>
</dbReference>